<feature type="signal peptide" evidence="2">
    <location>
        <begin position="1"/>
        <end position="23"/>
    </location>
</feature>
<keyword evidence="1" id="KW-1133">Transmembrane helix</keyword>
<dbReference type="RefSeq" id="WP_300953300.1">
    <property type="nucleotide sequence ID" value="NZ_JAUHJQ010000006.1"/>
</dbReference>
<feature type="chain" id="PRO_5047335166" description="LPXTG cell wall anchor domain-containing protein" evidence="2">
    <location>
        <begin position="24"/>
        <end position="199"/>
    </location>
</feature>
<evidence type="ECO:0000256" key="2">
    <source>
        <dbReference type="SAM" id="SignalP"/>
    </source>
</evidence>
<gene>
    <name evidence="3" type="ORF">QWY28_14660</name>
</gene>
<reference evidence="3" key="1">
    <citation type="submission" date="2023-06" db="EMBL/GenBank/DDBJ databases">
        <title>Draft genome sequence of Nocardioides sp. SOB77.</title>
        <authorList>
            <person name="Zhang G."/>
        </authorList>
    </citation>
    <scope>NUCLEOTIDE SEQUENCE</scope>
    <source>
        <strain evidence="3">SOB77</strain>
    </source>
</reference>
<evidence type="ECO:0000256" key="1">
    <source>
        <dbReference type="SAM" id="Phobius"/>
    </source>
</evidence>
<keyword evidence="4" id="KW-1185">Reference proteome</keyword>
<organism evidence="3 4">
    <name type="scientific">Nocardioides oceani</name>
    <dbReference type="NCBI Taxonomy" id="3058369"/>
    <lineage>
        <taxon>Bacteria</taxon>
        <taxon>Bacillati</taxon>
        <taxon>Actinomycetota</taxon>
        <taxon>Actinomycetes</taxon>
        <taxon>Propionibacteriales</taxon>
        <taxon>Nocardioidaceae</taxon>
        <taxon>Nocardioides</taxon>
    </lineage>
</organism>
<evidence type="ECO:0008006" key="5">
    <source>
        <dbReference type="Google" id="ProtNLM"/>
    </source>
</evidence>
<keyword evidence="2" id="KW-0732">Signal</keyword>
<sequence length="199" mass="20733">MPRLPRLAALLALVVLPLPAAVAATASPAAALSCVEPQRVRETASLVFTGQVVDTVDGQLEVAVEEVRRGELPPEIAVGSGSGSGSGSSSGATVRLTVEAEMYGLWPREDGELADGWRSERTWLFLPYEHEGRWLVNPCNSWLTSAGRSDGDRGPGWERSGTASGGPFDATAVLAGSAGAAVAAGGLAVWLVRRRRTQG</sequence>
<name>A0ABT8FHP2_9ACTN</name>
<accession>A0ABT8FHP2</accession>
<dbReference type="PROSITE" id="PS51257">
    <property type="entry name" value="PROKAR_LIPOPROTEIN"/>
    <property type="match status" value="1"/>
</dbReference>
<feature type="transmembrane region" description="Helical" evidence="1">
    <location>
        <begin position="172"/>
        <end position="192"/>
    </location>
</feature>
<dbReference type="EMBL" id="JAUHJQ010000006">
    <property type="protein sequence ID" value="MDN4174202.1"/>
    <property type="molecule type" value="Genomic_DNA"/>
</dbReference>
<proteinExistence type="predicted"/>
<dbReference type="Proteomes" id="UP001168620">
    <property type="component" value="Unassembled WGS sequence"/>
</dbReference>
<keyword evidence="1" id="KW-0812">Transmembrane</keyword>
<comment type="caution">
    <text evidence="3">The sequence shown here is derived from an EMBL/GenBank/DDBJ whole genome shotgun (WGS) entry which is preliminary data.</text>
</comment>
<evidence type="ECO:0000313" key="3">
    <source>
        <dbReference type="EMBL" id="MDN4174202.1"/>
    </source>
</evidence>
<keyword evidence="1" id="KW-0472">Membrane</keyword>
<evidence type="ECO:0000313" key="4">
    <source>
        <dbReference type="Proteomes" id="UP001168620"/>
    </source>
</evidence>
<protein>
    <recommendedName>
        <fullName evidence="5">LPXTG cell wall anchor domain-containing protein</fullName>
    </recommendedName>
</protein>